<proteinExistence type="predicted"/>
<evidence type="ECO:0008006" key="3">
    <source>
        <dbReference type="Google" id="ProtNLM"/>
    </source>
</evidence>
<reference evidence="1 2" key="1">
    <citation type="submission" date="2022-07" db="EMBL/GenBank/DDBJ databases">
        <title>Degradation activity of malathion, p-nitrophenol and potential low-temperature adaptation strategy of Rhodococcus sp. FXJ9.536.</title>
        <authorList>
            <person name="Huang J."/>
            <person name="Huang Y."/>
        </authorList>
    </citation>
    <scope>NUCLEOTIDE SEQUENCE [LARGE SCALE GENOMIC DNA]</scope>
    <source>
        <strain evidence="1 2">FXJ9.536</strain>
    </source>
</reference>
<evidence type="ECO:0000313" key="2">
    <source>
        <dbReference type="Proteomes" id="UP001524501"/>
    </source>
</evidence>
<keyword evidence="2" id="KW-1185">Reference proteome</keyword>
<sequence length="64" mass="7256">MAQTQKVSLPDGSDTWTVLDRDYAVVQPVEEWLRVACACSPNTVKAYSRGLALWWHYLEETGVN</sequence>
<evidence type="ECO:0000313" key="1">
    <source>
        <dbReference type="EMBL" id="MCQ4119586.1"/>
    </source>
</evidence>
<dbReference type="RefSeq" id="WP_255967951.1">
    <property type="nucleotide sequence ID" value="NZ_JANFQF010000007.1"/>
</dbReference>
<dbReference type="Proteomes" id="UP001524501">
    <property type="component" value="Unassembled WGS sequence"/>
</dbReference>
<organism evidence="1 2">
    <name type="scientific">Rhodococcus tibetensis</name>
    <dbReference type="NCBI Taxonomy" id="2965064"/>
    <lineage>
        <taxon>Bacteria</taxon>
        <taxon>Bacillati</taxon>
        <taxon>Actinomycetota</taxon>
        <taxon>Actinomycetes</taxon>
        <taxon>Mycobacteriales</taxon>
        <taxon>Nocardiaceae</taxon>
        <taxon>Rhodococcus</taxon>
    </lineage>
</organism>
<gene>
    <name evidence="1" type="ORF">NOF53_10430</name>
</gene>
<accession>A0ABT1QBE2</accession>
<protein>
    <recommendedName>
        <fullName evidence="3">Transposase</fullName>
    </recommendedName>
</protein>
<name>A0ABT1QBE2_9NOCA</name>
<dbReference type="EMBL" id="JANFQF010000007">
    <property type="protein sequence ID" value="MCQ4119586.1"/>
    <property type="molecule type" value="Genomic_DNA"/>
</dbReference>
<comment type="caution">
    <text evidence="1">The sequence shown here is derived from an EMBL/GenBank/DDBJ whole genome shotgun (WGS) entry which is preliminary data.</text>
</comment>